<keyword evidence="3" id="KW-0539">Nucleus</keyword>
<dbReference type="GO" id="GO:0005634">
    <property type="term" value="C:nucleus"/>
    <property type="evidence" value="ECO:0007669"/>
    <property type="project" value="UniProtKB-SubCell"/>
</dbReference>
<dbReference type="InterPro" id="IPR051037">
    <property type="entry name" value="RNAPII_TF_IWS1"/>
</dbReference>
<evidence type="ECO:0000256" key="2">
    <source>
        <dbReference type="ARBA" id="ARBA00037992"/>
    </source>
</evidence>
<comment type="function">
    <text evidence="1">Transcription factor involved in RNA polymerase II transcription regulation. May function in both SPT15/TBP post-recruitment and recruitment steps of transcription.</text>
</comment>
<dbReference type="EMBL" id="MNPJ01000023">
    <property type="protein sequence ID" value="OQS53998.1"/>
    <property type="molecule type" value="Genomic_DNA"/>
</dbReference>
<dbReference type="PANTHER" id="PTHR46010:SF1">
    <property type="entry name" value="PROTEIN IWS1 HOMOLOG"/>
    <property type="match status" value="1"/>
</dbReference>
<dbReference type="Pfam" id="PF08711">
    <property type="entry name" value="Med26"/>
    <property type="match status" value="1"/>
</dbReference>
<dbReference type="InterPro" id="IPR035441">
    <property type="entry name" value="TFIIS/LEDGF_dom_sf"/>
</dbReference>
<evidence type="ECO:0000259" key="5">
    <source>
        <dbReference type="PROSITE" id="PS51319"/>
    </source>
</evidence>
<dbReference type="PROSITE" id="PS51319">
    <property type="entry name" value="TFIIS_N"/>
    <property type="match status" value="1"/>
</dbReference>
<name>A0A1W0E437_9MICR</name>
<evidence type="ECO:0000313" key="7">
    <source>
        <dbReference type="Proteomes" id="UP000192758"/>
    </source>
</evidence>
<organism evidence="6 7">
    <name type="scientific">Ecytonucleospora hepatopenaei</name>
    <dbReference type="NCBI Taxonomy" id="646526"/>
    <lineage>
        <taxon>Eukaryota</taxon>
        <taxon>Fungi</taxon>
        <taxon>Fungi incertae sedis</taxon>
        <taxon>Microsporidia</taxon>
        <taxon>Enterocytozoonidae</taxon>
        <taxon>Ecytonucleospora</taxon>
    </lineage>
</organism>
<dbReference type="VEuPathDB" id="MicrosporidiaDB:EHP00_520"/>
<evidence type="ECO:0000256" key="3">
    <source>
        <dbReference type="PROSITE-ProRule" id="PRU00649"/>
    </source>
</evidence>
<dbReference type="STRING" id="646526.A0A1W0E437"/>
<evidence type="ECO:0000256" key="1">
    <source>
        <dbReference type="ARBA" id="ARBA00037349"/>
    </source>
</evidence>
<dbReference type="SUPFAM" id="SSF47676">
    <property type="entry name" value="Conserved domain common to transcription factors TFIIS, elongin A, CRSP70"/>
    <property type="match status" value="1"/>
</dbReference>
<dbReference type="Proteomes" id="UP000192758">
    <property type="component" value="Unassembled WGS sequence"/>
</dbReference>
<dbReference type="Gene3D" id="1.20.930.10">
    <property type="entry name" value="Conserved domain common to transcription factors TFIIS, elongin A, CRSP70"/>
    <property type="match status" value="1"/>
</dbReference>
<comment type="subcellular location">
    <subcellularLocation>
        <location evidence="3">Nucleus</location>
    </subcellularLocation>
</comment>
<keyword evidence="7" id="KW-1185">Reference proteome</keyword>
<evidence type="ECO:0000256" key="4">
    <source>
        <dbReference type="SAM" id="MobiDB-lite"/>
    </source>
</evidence>
<feature type="domain" description="TFIIS N-terminal" evidence="5">
    <location>
        <begin position="111"/>
        <end position="189"/>
    </location>
</feature>
<feature type="region of interest" description="Disordered" evidence="4">
    <location>
        <begin position="1"/>
        <end position="25"/>
    </location>
</feature>
<dbReference type="GO" id="GO:0016973">
    <property type="term" value="P:poly(A)+ mRNA export from nucleus"/>
    <property type="evidence" value="ECO:0007669"/>
    <property type="project" value="TreeGrafter"/>
</dbReference>
<accession>A0A1W0E437</accession>
<protein>
    <submittedName>
        <fullName evidence="6">IWS1</fullName>
    </submittedName>
</protein>
<sequence>MSPPKIIVDSDEKEPNLNTKHTENIKKEAKNISEEILPVKKIKTNKNSQKNIDSDKFALDLIELMKSCYEKDLNKSKDNYEVQKIKHINEICNKLLNTKYQEKCLFHGCLDQIKIWLEPLPDRSLPNVVIKKNLLEVLSHMKNITRSDLLNSQVGKIVNFYSKNPRENMEIRRMAKNCVSKWKNMIIMEENEENGL</sequence>
<gene>
    <name evidence="6" type="primary">IWS1</name>
    <name evidence="6" type="ORF">EHP00_520</name>
</gene>
<dbReference type="InterPro" id="IPR017923">
    <property type="entry name" value="TFIIS_N"/>
</dbReference>
<proteinExistence type="inferred from homology"/>
<dbReference type="PANTHER" id="PTHR46010">
    <property type="entry name" value="PROTEIN IWS1 HOMOLOG"/>
    <property type="match status" value="1"/>
</dbReference>
<feature type="compositionally biased region" description="Basic and acidic residues" evidence="4">
    <location>
        <begin position="8"/>
        <end position="25"/>
    </location>
</feature>
<dbReference type="AlphaFoldDB" id="A0A1W0E437"/>
<reference evidence="6 7" key="1">
    <citation type="journal article" date="2017" name="Environ. Microbiol.">
        <title>Decay of the glycolytic pathway and adaptation to intranuclear parasitism within Enterocytozoonidae microsporidia.</title>
        <authorList>
            <person name="Wiredu Boakye D."/>
            <person name="Jaroenlak P."/>
            <person name="Prachumwat A."/>
            <person name="Williams T.A."/>
            <person name="Bateman K.S."/>
            <person name="Itsathitphaisarn O."/>
            <person name="Sritunyalucksana K."/>
            <person name="Paszkiewicz K.H."/>
            <person name="Moore K.A."/>
            <person name="Stentiford G.D."/>
            <person name="Williams B.A."/>
        </authorList>
    </citation>
    <scope>NUCLEOTIDE SEQUENCE [LARGE SCALE GENOMIC DNA]</scope>
    <source>
        <strain evidence="6 7">TH1</strain>
    </source>
</reference>
<comment type="similarity">
    <text evidence="2">Belongs to the IWS1 family.</text>
</comment>
<evidence type="ECO:0000313" key="6">
    <source>
        <dbReference type="EMBL" id="OQS53998.1"/>
    </source>
</evidence>
<dbReference type="OrthoDB" id="21124at2759"/>
<comment type="caution">
    <text evidence="6">The sequence shown here is derived from an EMBL/GenBank/DDBJ whole genome shotgun (WGS) entry which is preliminary data.</text>
</comment>